<dbReference type="SUPFAM" id="SSF53474">
    <property type="entry name" value="alpha/beta-Hydrolases"/>
    <property type="match status" value="1"/>
</dbReference>
<comment type="caution">
    <text evidence="2">The sequence shown here is derived from an EMBL/GenBank/DDBJ whole genome shotgun (WGS) entry which is preliminary data.</text>
</comment>
<organism evidence="2 3">
    <name type="scientific">Kineosporia mesophila</name>
    <dbReference type="NCBI Taxonomy" id="566012"/>
    <lineage>
        <taxon>Bacteria</taxon>
        <taxon>Bacillati</taxon>
        <taxon>Actinomycetota</taxon>
        <taxon>Actinomycetes</taxon>
        <taxon>Kineosporiales</taxon>
        <taxon>Kineosporiaceae</taxon>
        <taxon>Kineosporia</taxon>
    </lineage>
</organism>
<dbReference type="InterPro" id="IPR050471">
    <property type="entry name" value="AB_hydrolase"/>
</dbReference>
<dbReference type="PANTHER" id="PTHR43433:SF5">
    <property type="entry name" value="AB HYDROLASE-1 DOMAIN-CONTAINING PROTEIN"/>
    <property type="match status" value="1"/>
</dbReference>
<dbReference type="Pfam" id="PF00561">
    <property type="entry name" value="Abhydrolase_1"/>
    <property type="match status" value="1"/>
</dbReference>
<accession>A0ABP7AED8</accession>
<dbReference type="InterPro" id="IPR029058">
    <property type="entry name" value="AB_hydrolase_fold"/>
</dbReference>
<dbReference type="GO" id="GO:0016787">
    <property type="term" value="F:hydrolase activity"/>
    <property type="evidence" value="ECO:0007669"/>
    <property type="project" value="UniProtKB-KW"/>
</dbReference>
<dbReference type="RefSeq" id="WP_231486140.1">
    <property type="nucleotide sequence ID" value="NZ_BAAAZO010000011.1"/>
</dbReference>
<evidence type="ECO:0000259" key="1">
    <source>
        <dbReference type="Pfam" id="PF00561"/>
    </source>
</evidence>
<dbReference type="Gene3D" id="3.40.50.1820">
    <property type="entry name" value="alpha/beta hydrolase"/>
    <property type="match status" value="1"/>
</dbReference>
<sequence>MPVSRSGRAEIYYETMGAPDSPPLVLISGHGAQLVSFPEGFCDQLAAAGLWVIRLDNRDTGLSQMFGGPEDLDGGYDLDDMASDVLAVLDDLGLDSAHVLGQSMGGFIAQLLALDHPERVRSLTLLYTIPGKDPAHLIGSHDGAAFAQPQKRWPREDTIEGYTGLLRFLDGDGYPFDEDEARAVAARAYDRGYRPDGVPRQWAAILRAPSRTERLHTITVPTLILHGRNDPSLHWRAAVDMAALIDGAEVHVYAGMGHSIPRELWPELTATIHRHTGRA</sequence>
<evidence type="ECO:0000313" key="3">
    <source>
        <dbReference type="Proteomes" id="UP001501074"/>
    </source>
</evidence>
<dbReference type="EMBL" id="BAAAZO010000011">
    <property type="protein sequence ID" value="GAA3630693.1"/>
    <property type="molecule type" value="Genomic_DNA"/>
</dbReference>
<proteinExistence type="predicted"/>
<evidence type="ECO:0000313" key="2">
    <source>
        <dbReference type="EMBL" id="GAA3630693.1"/>
    </source>
</evidence>
<dbReference type="Proteomes" id="UP001501074">
    <property type="component" value="Unassembled WGS sequence"/>
</dbReference>
<gene>
    <name evidence="2" type="ORF">GCM10022223_55650</name>
</gene>
<keyword evidence="2" id="KW-0378">Hydrolase</keyword>
<feature type="domain" description="AB hydrolase-1" evidence="1">
    <location>
        <begin position="22"/>
        <end position="155"/>
    </location>
</feature>
<dbReference type="InterPro" id="IPR000073">
    <property type="entry name" value="AB_hydrolase_1"/>
</dbReference>
<dbReference type="PANTHER" id="PTHR43433">
    <property type="entry name" value="HYDROLASE, ALPHA/BETA FOLD FAMILY PROTEIN"/>
    <property type="match status" value="1"/>
</dbReference>
<name>A0ABP7AED8_9ACTN</name>
<protein>
    <submittedName>
        <fullName evidence="2">Alpha/beta hydrolase</fullName>
    </submittedName>
</protein>
<reference evidence="3" key="1">
    <citation type="journal article" date="2019" name="Int. J. Syst. Evol. Microbiol.">
        <title>The Global Catalogue of Microorganisms (GCM) 10K type strain sequencing project: providing services to taxonomists for standard genome sequencing and annotation.</title>
        <authorList>
            <consortium name="The Broad Institute Genomics Platform"/>
            <consortium name="The Broad Institute Genome Sequencing Center for Infectious Disease"/>
            <person name="Wu L."/>
            <person name="Ma J."/>
        </authorList>
    </citation>
    <scope>NUCLEOTIDE SEQUENCE [LARGE SCALE GENOMIC DNA]</scope>
    <source>
        <strain evidence="3">JCM 16902</strain>
    </source>
</reference>
<dbReference type="PRINTS" id="PR00111">
    <property type="entry name" value="ABHYDROLASE"/>
</dbReference>
<keyword evidence="3" id="KW-1185">Reference proteome</keyword>